<dbReference type="RefSeq" id="WP_171247840.1">
    <property type="nucleotide sequence ID" value="NZ_JABFAJ010000022.1"/>
</dbReference>
<dbReference type="InterPro" id="IPR012338">
    <property type="entry name" value="Beta-lactam/transpept-like"/>
</dbReference>
<feature type="domain" description="Beta-lactamase-related" evidence="2">
    <location>
        <begin position="11"/>
        <end position="335"/>
    </location>
</feature>
<feature type="compositionally biased region" description="Basic and acidic residues" evidence="1">
    <location>
        <begin position="205"/>
        <end position="214"/>
    </location>
</feature>
<protein>
    <submittedName>
        <fullName evidence="3">Beta-lactamase family protein</fullName>
    </submittedName>
</protein>
<gene>
    <name evidence="3" type="ORF">HLI28_12175</name>
</gene>
<dbReference type="InterPro" id="IPR050491">
    <property type="entry name" value="AmpC-like"/>
</dbReference>
<evidence type="ECO:0000313" key="4">
    <source>
        <dbReference type="Proteomes" id="UP000557204"/>
    </source>
</evidence>
<dbReference type="PANTHER" id="PTHR46825:SF9">
    <property type="entry name" value="BETA-LACTAMASE-RELATED DOMAIN-CONTAINING PROTEIN"/>
    <property type="match status" value="1"/>
</dbReference>
<dbReference type="AlphaFoldDB" id="A0A849K951"/>
<accession>A0A849K951</accession>
<evidence type="ECO:0000313" key="3">
    <source>
        <dbReference type="EMBL" id="NNU28295.1"/>
    </source>
</evidence>
<evidence type="ECO:0000256" key="1">
    <source>
        <dbReference type="SAM" id="MobiDB-lite"/>
    </source>
</evidence>
<name>A0A849K951_9MICO</name>
<dbReference type="Pfam" id="PF00144">
    <property type="entry name" value="Beta-lactamase"/>
    <property type="match status" value="1"/>
</dbReference>
<reference evidence="3 4" key="1">
    <citation type="submission" date="2020-05" db="EMBL/GenBank/DDBJ databases">
        <title>Genome sequence of Isoptericola sp. JC619 isolated from Chilika lagoon, India.</title>
        <authorList>
            <person name="Kumar D."/>
            <person name="Appam K."/>
            <person name="Gandham S."/>
            <person name="Uppada J."/>
            <person name="Sasikala C."/>
            <person name="Venkata Ramana C."/>
        </authorList>
    </citation>
    <scope>NUCLEOTIDE SEQUENCE [LARGE SCALE GENOMIC DNA]</scope>
    <source>
        <strain evidence="3 4">JC619</strain>
    </source>
</reference>
<dbReference type="Gene3D" id="3.40.710.10">
    <property type="entry name" value="DD-peptidase/beta-lactamase superfamily"/>
    <property type="match status" value="1"/>
</dbReference>
<dbReference type="InterPro" id="IPR001466">
    <property type="entry name" value="Beta-lactam-related"/>
</dbReference>
<feature type="region of interest" description="Disordered" evidence="1">
    <location>
        <begin position="200"/>
        <end position="224"/>
    </location>
</feature>
<organism evidence="3 4">
    <name type="scientific">Isoptericola sediminis</name>
    <dbReference type="NCBI Taxonomy" id="2733572"/>
    <lineage>
        <taxon>Bacteria</taxon>
        <taxon>Bacillati</taxon>
        <taxon>Actinomycetota</taxon>
        <taxon>Actinomycetes</taxon>
        <taxon>Micrococcales</taxon>
        <taxon>Promicromonosporaceae</taxon>
        <taxon>Isoptericola</taxon>
    </lineage>
</organism>
<dbReference type="EMBL" id="JABFAJ010000022">
    <property type="protein sequence ID" value="NNU28295.1"/>
    <property type="molecule type" value="Genomic_DNA"/>
</dbReference>
<comment type="caution">
    <text evidence="3">The sequence shown here is derived from an EMBL/GenBank/DDBJ whole genome shotgun (WGS) entry which is preliminary data.</text>
</comment>
<keyword evidence="4" id="KW-1185">Reference proteome</keyword>
<dbReference type="SUPFAM" id="SSF56601">
    <property type="entry name" value="beta-lactamase/transpeptidase-like"/>
    <property type="match status" value="1"/>
</dbReference>
<proteinExistence type="predicted"/>
<evidence type="ECO:0000259" key="2">
    <source>
        <dbReference type="Pfam" id="PF00144"/>
    </source>
</evidence>
<dbReference type="PANTHER" id="PTHR46825">
    <property type="entry name" value="D-ALANYL-D-ALANINE-CARBOXYPEPTIDASE/ENDOPEPTIDASE AMPH"/>
    <property type="match status" value="1"/>
</dbReference>
<sequence>MSAATAIDLDAEVEAIRHRRAAVGIALGLVEDGVTTQLATSGLADLATDSPVSADTAFRVASITKTFTGVAVMQLVERGLVDLDAPANDYLRSFRLEPPTPDSPPLTVRQLLTHTAGLPESLSLRHAVRPDFGESTPADVPAPSLGDYYGGVLHGVAEPGTRFCYTNHGPATLGQIVEDVTDAPLADHLAEHVFAPWGMTSTDLDQSRPGDPRRATGYRLTARGPRPVPVTNMATIGAAAAWSTPVDMLRYAEALVGGGANAHGRALAHATVADMVAPHYQPDPRIPGMGLAFFRGRLGEHSTAEHQGIIPGFDSVLVLAPDARTAVFLVVTGARLGMFWVPDEAGTLLRKVLGVPPAAVRTHVAQRPEVWDQVCGTYTLPGALGDLRLRSVVGAGIQVLVRRGRLVLRCLHPVPFLYRGVELTPDDPADPFTFRLDLSPAGLSPIRVVFGPDPGSGRMAMHLEVMPLTAYRRGRDQR</sequence>
<dbReference type="Proteomes" id="UP000557204">
    <property type="component" value="Unassembled WGS sequence"/>
</dbReference>